<gene>
    <name evidence="3" type="ORF">Tco_0652278</name>
</gene>
<evidence type="ECO:0000256" key="1">
    <source>
        <dbReference type="SAM" id="Coils"/>
    </source>
</evidence>
<dbReference type="EMBL" id="BQNB010009010">
    <property type="protein sequence ID" value="GJS57494.1"/>
    <property type="molecule type" value="Genomic_DNA"/>
</dbReference>
<evidence type="ECO:0000256" key="2">
    <source>
        <dbReference type="SAM" id="MobiDB-lite"/>
    </source>
</evidence>
<name>A0ABQ4WX71_9ASTR</name>
<sequence>MAVADEPSVGKADARSGQWVEITMSKVQKLLSITDSDERKHVLDYTHVDLHYVEDQRKNLLSKYNSLKQEFSSCKSELTDLKNTKALNSSFQNEITKLSLENESLKDQISDLKKVIGKWTSSRVTLDQLLSEHVPGNIVIALGGTGKRKEKGSSKEIVFTKFDVSTSETNLELPSDLESNDNTQIPLPSLPKLTGAKPSGVTKCPTITKPKQPIDNVVPVTVKLRT</sequence>
<evidence type="ECO:0000313" key="4">
    <source>
        <dbReference type="Proteomes" id="UP001151760"/>
    </source>
</evidence>
<proteinExistence type="predicted"/>
<dbReference type="Proteomes" id="UP001151760">
    <property type="component" value="Unassembled WGS sequence"/>
</dbReference>
<feature type="region of interest" description="Disordered" evidence="2">
    <location>
        <begin position="189"/>
        <end position="208"/>
    </location>
</feature>
<evidence type="ECO:0000313" key="3">
    <source>
        <dbReference type="EMBL" id="GJS57494.1"/>
    </source>
</evidence>
<accession>A0ABQ4WX71</accession>
<feature type="coiled-coil region" evidence="1">
    <location>
        <begin position="50"/>
        <end position="115"/>
    </location>
</feature>
<organism evidence="3 4">
    <name type="scientific">Tanacetum coccineum</name>
    <dbReference type="NCBI Taxonomy" id="301880"/>
    <lineage>
        <taxon>Eukaryota</taxon>
        <taxon>Viridiplantae</taxon>
        <taxon>Streptophyta</taxon>
        <taxon>Embryophyta</taxon>
        <taxon>Tracheophyta</taxon>
        <taxon>Spermatophyta</taxon>
        <taxon>Magnoliopsida</taxon>
        <taxon>eudicotyledons</taxon>
        <taxon>Gunneridae</taxon>
        <taxon>Pentapetalae</taxon>
        <taxon>asterids</taxon>
        <taxon>campanulids</taxon>
        <taxon>Asterales</taxon>
        <taxon>Asteraceae</taxon>
        <taxon>Asteroideae</taxon>
        <taxon>Anthemideae</taxon>
        <taxon>Anthemidinae</taxon>
        <taxon>Tanacetum</taxon>
    </lineage>
</organism>
<protein>
    <submittedName>
        <fullName evidence="3">Uncharacterized protein</fullName>
    </submittedName>
</protein>
<reference evidence="3" key="1">
    <citation type="journal article" date="2022" name="Int. J. Mol. Sci.">
        <title>Draft Genome of Tanacetum Coccineum: Genomic Comparison of Closely Related Tanacetum-Family Plants.</title>
        <authorList>
            <person name="Yamashiro T."/>
            <person name="Shiraishi A."/>
            <person name="Nakayama K."/>
            <person name="Satake H."/>
        </authorList>
    </citation>
    <scope>NUCLEOTIDE SEQUENCE</scope>
</reference>
<keyword evidence="4" id="KW-1185">Reference proteome</keyword>
<keyword evidence="1" id="KW-0175">Coiled coil</keyword>
<reference evidence="3" key="2">
    <citation type="submission" date="2022-01" db="EMBL/GenBank/DDBJ databases">
        <authorList>
            <person name="Yamashiro T."/>
            <person name="Shiraishi A."/>
            <person name="Satake H."/>
            <person name="Nakayama K."/>
        </authorList>
    </citation>
    <scope>NUCLEOTIDE SEQUENCE</scope>
</reference>
<comment type="caution">
    <text evidence="3">The sequence shown here is derived from an EMBL/GenBank/DDBJ whole genome shotgun (WGS) entry which is preliminary data.</text>
</comment>